<feature type="signal peptide" evidence="1">
    <location>
        <begin position="1"/>
        <end position="19"/>
    </location>
</feature>
<sequence>MKILLATLALFLAATAAQGAELKAPEGLSVARKALAEAVEKKDVKAFSAMSRFPLVIDVYQMAPKIAAKRFGKADIDLMFGGGDEGVLKCLRGGAVAKNDPKADDTARRFGVSWYADCDGNNYFFAEKDGRWSFIGYQNVNE</sequence>
<evidence type="ECO:0000313" key="3">
    <source>
        <dbReference type="Proteomes" id="UP001181622"/>
    </source>
</evidence>
<dbReference type="RefSeq" id="WP_309394316.1">
    <property type="nucleotide sequence ID" value="NZ_JADBEO010000054.1"/>
</dbReference>
<dbReference type="Proteomes" id="UP001181622">
    <property type="component" value="Unassembled WGS sequence"/>
</dbReference>
<keyword evidence="1" id="KW-0732">Signal</keyword>
<comment type="caution">
    <text evidence="2">The sequence shown here is derived from an EMBL/GenBank/DDBJ whole genome shotgun (WGS) entry which is preliminary data.</text>
</comment>
<evidence type="ECO:0000256" key="1">
    <source>
        <dbReference type="SAM" id="SignalP"/>
    </source>
</evidence>
<accession>A0ABU1DKL9</accession>
<gene>
    <name evidence="2" type="ORF">IHQ68_17965</name>
</gene>
<feature type="chain" id="PRO_5045803242" evidence="1">
    <location>
        <begin position="20"/>
        <end position="142"/>
    </location>
</feature>
<keyword evidence="3" id="KW-1185">Reference proteome</keyword>
<evidence type="ECO:0000313" key="2">
    <source>
        <dbReference type="EMBL" id="MDR4308509.1"/>
    </source>
</evidence>
<reference evidence="2" key="1">
    <citation type="submission" date="2020-10" db="EMBL/GenBank/DDBJ databases">
        <authorList>
            <person name="Abbas A."/>
            <person name="Razzaq R."/>
            <person name="Waqas M."/>
            <person name="Abbas N."/>
            <person name="Nielsen T.K."/>
            <person name="Hansen L.H."/>
            <person name="Hussain S."/>
            <person name="Shahid M."/>
        </authorList>
    </citation>
    <scope>NUCLEOTIDE SEQUENCE</scope>
    <source>
        <strain evidence="2">S14</strain>
    </source>
</reference>
<protein>
    <submittedName>
        <fullName evidence="2">Uncharacterized protein</fullName>
    </submittedName>
</protein>
<name>A0ABU1DKL9_9HYPH</name>
<dbReference type="EMBL" id="JADBEO010000054">
    <property type="protein sequence ID" value="MDR4308509.1"/>
    <property type="molecule type" value="Genomic_DNA"/>
</dbReference>
<proteinExistence type="predicted"/>
<organism evidence="2 3">
    <name type="scientific">Chelatococcus sambhunathii</name>
    <dbReference type="NCBI Taxonomy" id="363953"/>
    <lineage>
        <taxon>Bacteria</taxon>
        <taxon>Pseudomonadati</taxon>
        <taxon>Pseudomonadota</taxon>
        <taxon>Alphaproteobacteria</taxon>
        <taxon>Hyphomicrobiales</taxon>
        <taxon>Chelatococcaceae</taxon>
        <taxon>Chelatococcus</taxon>
    </lineage>
</organism>